<dbReference type="Proteomes" id="UP001497453">
    <property type="component" value="Chromosome 8"/>
</dbReference>
<protein>
    <recommendedName>
        <fullName evidence="6">Translocation protein sec72</fullName>
    </recommendedName>
</protein>
<keyword evidence="5" id="KW-1185">Reference proteome</keyword>
<gene>
    <name evidence="4" type="ORF">GFSPODELE1_LOCUS10098</name>
</gene>
<accession>A0ABP1E551</accession>
<dbReference type="Gene3D" id="1.25.40.10">
    <property type="entry name" value="Tetratricopeptide repeat domain"/>
    <property type="match status" value="1"/>
</dbReference>
<dbReference type="InterPro" id="IPR011990">
    <property type="entry name" value="TPR-like_helical_dom_sf"/>
</dbReference>
<evidence type="ECO:0000313" key="5">
    <source>
        <dbReference type="Proteomes" id="UP001497453"/>
    </source>
</evidence>
<evidence type="ECO:0000256" key="2">
    <source>
        <dbReference type="ARBA" id="ARBA00022803"/>
    </source>
</evidence>
<feature type="compositionally biased region" description="Low complexity" evidence="3">
    <location>
        <begin position="1"/>
        <end position="29"/>
    </location>
</feature>
<evidence type="ECO:0000256" key="3">
    <source>
        <dbReference type="SAM" id="MobiDB-lite"/>
    </source>
</evidence>
<dbReference type="SUPFAM" id="SSF48452">
    <property type="entry name" value="TPR-like"/>
    <property type="match status" value="1"/>
</dbReference>
<feature type="region of interest" description="Disordered" evidence="3">
    <location>
        <begin position="1"/>
        <end position="32"/>
    </location>
</feature>
<proteinExistence type="predicted"/>
<evidence type="ECO:0008006" key="6">
    <source>
        <dbReference type="Google" id="ProtNLM"/>
    </source>
</evidence>
<dbReference type="PANTHER" id="PTHR22904">
    <property type="entry name" value="TPR REPEAT CONTAINING PROTEIN"/>
    <property type="match status" value="1"/>
</dbReference>
<keyword evidence="2" id="KW-0802">TPR repeat</keyword>
<keyword evidence="1" id="KW-0677">Repeat</keyword>
<dbReference type="InterPro" id="IPR019734">
    <property type="entry name" value="TPR_rpt"/>
</dbReference>
<sequence>MSHSHAPGQPGHTHGPQPQAGQPGVQQPAMVMRPPDPVMQAVIEDSFSQVNIALGPPENVSALCSAHSLEKCNDCDVDFINLNRLSKMLHLNPNLRCPPPPQIVSQKLSMAINNTKEEGNALFKAGQHDKAIQRYTMAINVAAQRPPWEASQLMREELSTIISNRSAAYLESGNYVGALVDAEAVITLKRGWSKGHFRKSKALMKLERYHEAKEAIELGLSFEPSNVEMGQILADIESTLKAREVTRQVKRENAPEPLPIPVPTAA</sequence>
<dbReference type="PANTHER" id="PTHR22904:SF523">
    <property type="entry name" value="STRESS-INDUCED-PHOSPHOPROTEIN 1"/>
    <property type="match status" value="1"/>
</dbReference>
<evidence type="ECO:0000256" key="1">
    <source>
        <dbReference type="ARBA" id="ARBA00022737"/>
    </source>
</evidence>
<reference evidence="5" key="1">
    <citation type="submission" date="2024-04" db="EMBL/GenBank/DDBJ databases">
        <authorList>
            <person name="Shaw F."/>
            <person name="Minotto A."/>
        </authorList>
    </citation>
    <scope>NUCLEOTIDE SEQUENCE [LARGE SCALE GENOMIC DNA]</scope>
</reference>
<organism evidence="4 5">
    <name type="scientific">Somion occarium</name>
    <dbReference type="NCBI Taxonomy" id="3059160"/>
    <lineage>
        <taxon>Eukaryota</taxon>
        <taxon>Fungi</taxon>
        <taxon>Dikarya</taxon>
        <taxon>Basidiomycota</taxon>
        <taxon>Agaricomycotina</taxon>
        <taxon>Agaricomycetes</taxon>
        <taxon>Polyporales</taxon>
        <taxon>Cerrenaceae</taxon>
        <taxon>Somion</taxon>
    </lineage>
</organism>
<name>A0ABP1E551_9APHY</name>
<dbReference type="EMBL" id="OZ037951">
    <property type="protein sequence ID" value="CAL1715181.1"/>
    <property type="molecule type" value="Genomic_DNA"/>
</dbReference>
<evidence type="ECO:0000313" key="4">
    <source>
        <dbReference type="EMBL" id="CAL1715181.1"/>
    </source>
</evidence>
<dbReference type="SMART" id="SM00028">
    <property type="entry name" value="TPR"/>
    <property type="match status" value="3"/>
</dbReference>